<evidence type="ECO:0000259" key="7">
    <source>
        <dbReference type="Pfam" id="PF07282"/>
    </source>
</evidence>
<keyword evidence="4" id="KW-0233">DNA recombination</keyword>
<feature type="non-terminal residue" evidence="8">
    <location>
        <position position="1"/>
    </location>
</feature>
<sequence>LVVQNMTSWKKAVKAYQKNPGKFTGRPKLPKYRNKGGKSIVIVDNQTAKLRSNGVVEIPVMNNLKIKLQHQETTKIQQVRIIPKNNQFVVEIVYKTNKVIDYKKDNKRYLTIDPGLDNAFTLASNVKGFKPVIINGRPLKAINQYYNKQRAKLTKLYDLNKQSRNTKRLNNLDFYRSQKVLGFAHEASKRIVEIALSHELNTIIIGKNKGQKRSSNMGKRINQNFIGIPHQKIIEMIEYKANLAGIVVTQANEAYTSQTSFLDNEEPINQNGDKARKRKGLSPTKRRIKRGLFRSNKGFLINADVNGALQILRKVVPNAFADGIDGIGLVPVKLNLNF</sequence>
<dbReference type="EMBL" id="WKKZ01000118">
    <property type="protein sequence ID" value="MSE05058.1"/>
    <property type="molecule type" value="Genomic_DNA"/>
</dbReference>
<dbReference type="Pfam" id="PF07282">
    <property type="entry name" value="Cas12f1-like_TNB"/>
    <property type="match status" value="1"/>
</dbReference>
<feature type="region of interest" description="Disordered" evidence="5">
    <location>
        <begin position="264"/>
        <end position="287"/>
    </location>
</feature>
<evidence type="ECO:0000256" key="4">
    <source>
        <dbReference type="ARBA" id="ARBA00023172"/>
    </source>
</evidence>
<dbReference type="AlphaFoldDB" id="A0A6A8LMN5"/>
<evidence type="ECO:0000313" key="8">
    <source>
        <dbReference type="EMBL" id="MSE05058.1"/>
    </source>
</evidence>
<dbReference type="InterPro" id="IPR001959">
    <property type="entry name" value="Transposase"/>
</dbReference>
<dbReference type="GO" id="GO:0032196">
    <property type="term" value="P:transposition"/>
    <property type="evidence" value="ECO:0007669"/>
    <property type="project" value="UniProtKB-KW"/>
</dbReference>
<feature type="domain" description="Cas12f1-like TNB" evidence="7">
    <location>
        <begin position="230"/>
        <end position="311"/>
    </location>
</feature>
<evidence type="ECO:0000313" key="9">
    <source>
        <dbReference type="Proteomes" id="UP000437575"/>
    </source>
</evidence>
<accession>A0A6A8LMN5</accession>
<evidence type="ECO:0000259" key="6">
    <source>
        <dbReference type="Pfam" id="PF01385"/>
    </source>
</evidence>
<feature type="domain" description="Probable transposase IS891/IS1136/IS1341" evidence="6">
    <location>
        <begin position="97"/>
        <end position="209"/>
    </location>
</feature>
<dbReference type="Pfam" id="PF01385">
    <property type="entry name" value="OrfB_IS605"/>
    <property type="match status" value="1"/>
</dbReference>
<reference evidence="8 9" key="1">
    <citation type="submission" date="2019-11" db="EMBL/GenBank/DDBJ databases">
        <title>Draft Genome Sequence of Plant Growth-Promoting Rhizosphere-Associated Bacteria.</title>
        <authorList>
            <person name="Vasilyev I.Y."/>
            <person name="Radchenko V."/>
            <person name="Ilnitskaya E.V."/>
        </authorList>
    </citation>
    <scope>NUCLEOTIDE SEQUENCE [LARGE SCALE GENOMIC DNA]</scope>
    <source>
        <strain evidence="8 9">VRA_1sq_f</strain>
    </source>
</reference>
<feature type="compositionally biased region" description="Basic residues" evidence="5">
    <location>
        <begin position="275"/>
        <end position="287"/>
    </location>
</feature>
<evidence type="ECO:0000256" key="1">
    <source>
        <dbReference type="ARBA" id="ARBA00008761"/>
    </source>
</evidence>
<dbReference type="NCBIfam" id="NF040570">
    <property type="entry name" value="guided_TnpB"/>
    <property type="match status" value="1"/>
</dbReference>
<dbReference type="NCBIfam" id="TIGR01766">
    <property type="entry name" value="IS200/IS605 family accessory protein TnpB-like domain"/>
    <property type="match status" value="1"/>
</dbReference>
<comment type="caution">
    <text evidence="8">The sequence shown here is derived from an EMBL/GenBank/DDBJ whole genome shotgun (WGS) entry which is preliminary data.</text>
</comment>
<dbReference type="GO" id="GO:0003677">
    <property type="term" value="F:DNA binding"/>
    <property type="evidence" value="ECO:0007669"/>
    <property type="project" value="UniProtKB-KW"/>
</dbReference>
<evidence type="ECO:0000256" key="5">
    <source>
        <dbReference type="SAM" id="MobiDB-lite"/>
    </source>
</evidence>
<dbReference type="Proteomes" id="UP000437575">
    <property type="component" value="Unassembled WGS sequence"/>
</dbReference>
<dbReference type="GO" id="GO:0006310">
    <property type="term" value="P:DNA recombination"/>
    <property type="evidence" value="ECO:0007669"/>
    <property type="project" value="UniProtKB-KW"/>
</dbReference>
<keyword evidence="3" id="KW-0238">DNA-binding</keyword>
<evidence type="ECO:0000256" key="3">
    <source>
        <dbReference type="ARBA" id="ARBA00023125"/>
    </source>
</evidence>
<keyword evidence="2" id="KW-0815">Transposition</keyword>
<gene>
    <name evidence="8" type="ORF">GKC34_04260</name>
</gene>
<name>A0A6A8LMN5_9LACO</name>
<organism evidence="8 9">
    <name type="scientific">Ligilactobacillus salivarius</name>
    <dbReference type="NCBI Taxonomy" id="1624"/>
    <lineage>
        <taxon>Bacteria</taxon>
        <taxon>Bacillati</taxon>
        <taxon>Bacillota</taxon>
        <taxon>Bacilli</taxon>
        <taxon>Lactobacillales</taxon>
        <taxon>Lactobacillaceae</taxon>
        <taxon>Ligilactobacillus</taxon>
    </lineage>
</organism>
<protein>
    <submittedName>
        <fullName evidence="8">IS200/IS605 family element transposase accessory protein TnpB</fullName>
    </submittedName>
</protein>
<proteinExistence type="inferred from homology"/>
<evidence type="ECO:0000256" key="2">
    <source>
        <dbReference type="ARBA" id="ARBA00022578"/>
    </source>
</evidence>
<dbReference type="InterPro" id="IPR010095">
    <property type="entry name" value="Cas12f1-like_TNB"/>
</dbReference>
<comment type="similarity">
    <text evidence="1">In the C-terminal section; belongs to the transposase 35 family.</text>
</comment>